<gene>
    <name evidence="2" type="ORF">TorRG33x02_051970</name>
</gene>
<accession>A0A2P5FMF9</accession>
<dbReference type="AlphaFoldDB" id="A0A2P5FMF9"/>
<dbReference type="InParanoid" id="A0A2P5FMF9"/>
<evidence type="ECO:0000313" key="2">
    <source>
        <dbReference type="EMBL" id="PON98960.1"/>
    </source>
</evidence>
<dbReference type="Proteomes" id="UP000237000">
    <property type="component" value="Unassembled WGS sequence"/>
</dbReference>
<comment type="caution">
    <text evidence="2">The sequence shown here is derived from an EMBL/GenBank/DDBJ whole genome shotgun (WGS) entry which is preliminary data.</text>
</comment>
<name>A0A2P5FMF9_TREOI</name>
<keyword evidence="3" id="KW-1185">Reference proteome</keyword>
<proteinExistence type="predicted"/>
<sequence length="93" mass="10164">MHLEHQNSFIHDDLVTLPSANAAYRQFGHGFGNSQGGYNSGGRGNFRSRGHDSNHSGPNGSDRGNRPVCQLCGKPSFDTKLIKSKTETFETDL</sequence>
<organism evidence="2 3">
    <name type="scientific">Trema orientale</name>
    <name type="common">Charcoal tree</name>
    <name type="synonym">Celtis orientalis</name>
    <dbReference type="NCBI Taxonomy" id="63057"/>
    <lineage>
        <taxon>Eukaryota</taxon>
        <taxon>Viridiplantae</taxon>
        <taxon>Streptophyta</taxon>
        <taxon>Embryophyta</taxon>
        <taxon>Tracheophyta</taxon>
        <taxon>Spermatophyta</taxon>
        <taxon>Magnoliopsida</taxon>
        <taxon>eudicotyledons</taxon>
        <taxon>Gunneridae</taxon>
        <taxon>Pentapetalae</taxon>
        <taxon>rosids</taxon>
        <taxon>fabids</taxon>
        <taxon>Rosales</taxon>
        <taxon>Cannabaceae</taxon>
        <taxon>Trema</taxon>
    </lineage>
</organism>
<feature type="compositionally biased region" description="Gly residues" evidence="1">
    <location>
        <begin position="29"/>
        <end position="44"/>
    </location>
</feature>
<evidence type="ECO:0000313" key="3">
    <source>
        <dbReference type="Proteomes" id="UP000237000"/>
    </source>
</evidence>
<feature type="region of interest" description="Disordered" evidence="1">
    <location>
        <begin position="26"/>
        <end position="70"/>
    </location>
</feature>
<reference evidence="3" key="1">
    <citation type="submission" date="2016-06" db="EMBL/GenBank/DDBJ databases">
        <title>Parallel loss of symbiosis genes in relatives of nitrogen-fixing non-legume Parasponia.</title>
        <authorList>
            <person name="Van Velzen R."/>
            <person name="Holmer R."/>
            <person name="Bu F."/>
            <person name="Rutten L."/>
            <person name="Van Zeijl A."/>
            <person name="Liu W."/>
            <person name="Santuari L."/>
            <person name="Cao Q."/>
            <person name="Sharma T."/>
            <person name="Shen D."/>
            <person name="Roswanjaya Y."/>
            <person name="Wardhani T."/>
            <person name="Kalhor M.S."/>
            <person name="Jansen J."/>
            <person name="Van den Hoogen J."/>
            <person name="Gungor B."/>
            <person name="Hartog M."/>
            <person name="Hontelez J."/>
            <person name="Verver J."/>
            <person name="Yang W.-C."/>
            <person name="Schijlen E."/>
            <person name="Repin R."/>
            <person name="Schilthuizen M."/>
            <person name="Schranz E."/>
            <person name="Heidstra R."/>
            <person name="Miyata K."/>
            <person name="Fedorova E."/>
            <person name="Kohlen W."/>
            <person name="Bisseling T."/>
            <person name="Smit S."/>
            <person name="Geurts R."/>
        </authorList>
    </citation>
    <scope>NUCLEOTIDE SEQUENCE [LARGE SCALE GENOMIC DNA]</scope>
    <source>
        <strain evidence="3">cv. RG33-2</strain>
    </source>
</reference>
<evidence type="ECO:0000256" key="1">
    <source>
        <dbReference type="SAM" id="MobiDB-lite"/>
    </source>
</evidence>
<dbReference type="EMBL" id="JXTC01000021">
    <property type="protein sequence ID" value="PON98960.1"/>
    <property type="molecule type" value="Genomic_DNA"/>
</dbReference>
<protein>
    <submittedName>
        <fullName evidence="2">Uncharacterized protein</fullName>
    </submittedName>
</protein>